<dbReference type="InterPro" id="IPR006665">
    <property type="entry name" value="OmpA-like"/>
</dbReference>
<dbReference type="Pfam" id="PF00691">
    <property type="entry name" value="OmpA"/>
    <property type="match status" value="1"/>
</dbReference>
<name>A0A2H3NUA4_9BACT</name>
<sequence>MARRRSSSTVNVWPVFTDAMLAFALVMVLMVTYQVARFIELDDDEHGPWIELREEEQAQIDSRVEELRAQGYDIEVTQDGIIQNLQFGSDVTFKSGDDVLSDFGANLMSEIARAISGQSSGEQLETLVEVQVQGHTDNVPITGGEFRSNWELSTARATRVMESLIEGGLDPTKLDMSASGYGEFRPRNCPSGEDIEACNETASDRAENRRLEMRLVFTDTPPPGWVPDY</sequence>
<dbReference type="InterPro" id="IPR050330">
    <property type="entry name" value="Bact_OuterMem_StrucFunc"/>
</dbReference>
<evidence type="ECO:0000256" key="1">
    <source>
        <dbReference type="PROSITE-ProRule" id="PRU00473"/>
    </source>
</evidence>
<reference evidence="4 5" key="1">
    <citation type="submission" date="2017-10" db="EMBL/GenBank/DDBJ databases">
        <title>Draft genome of Longimonas halophila.</title>
        <authorList>
            <person name="Goh K.M."/>
            <person name="Shamsir M.S."/>
            <person name="Lim S.W."/>
        </authorList>
    </citation>
    <scope>NUCLEOTIDE SEQUENCE [LARGE SCALE GENOMIC DNA]</scope>
    <source>
        <strain evidence="4 5">KCTC 42399</strain>
    </source>
</reference>
<dbReference type="PANTHER" id="PTHR30329">
    <property type="entry name" value="STATOR ELEMENT OF FLAGELLAR MOTOR COMPLEX"/>
    <property type="match status" value="1"/>
</dbReference>
<comment type="caution">
    <text evidence="4">The sequence shown here is derived from an EMBL/GenBank/DDBJ whole genome shotgun (WGS) entry which is preliminary data.</text>
</comment>
<keyword evidence="2" id="KW-1133">Transmembrane helix</keyword>
<evidence type="ECO:0000259" key="3">
    <source>
        <dbReference type="PROSITE" id="PS51123"/>
    </source>
</evidence>
<dbReference type="PANTHER" id="PTHR30329:SF21">
    <property type="entry name" value="LIPOPROTEIN YIAD-RELATED"/>
    <property type="match status" value="1"/>
</dbReference>
<keyword evidence="2" id="KW-0812">Transmembrane</keyword>
<dbReference type="AlphaFoldDB" id="A0A2H3NUA4"/>
<feature type="transmembrane region" description="Helical" evidence="2">
    <location>
        <begin position="12"/>
        <end position="33"/>
    </location>
</feature>
<dbReference type="GO" id="GO:0016020">
    <property type="term" value="C:membrane"/>
    <property type="evidence" value="ECO:0007669"/>
    <property type="project" value="UniProtKB-UniRule"/>
</dbReference>
<accession>A0A2H3NUA4</accession>
<dbReference type="CDD" id="cd07185">
    <property type="entry name" value="OmpA_C-like"/>
    <property type="match status" value="1"/>
</dbReference>
<dbReference type="Proteomes" id="UP000221024">
    <property type="component" value="Unassembled WGS sequence"/>
</dbReference>
<gene>
    <name evidence="4" type="ORF">CRI93_05660</name>
</gene>
<evidence type="ECO:0000313" key="5">
    <source>
        <dbReference type="Proteomes" id="UP000221024"/>
    </source>
</evidence>
<organism evidence="4 5">
    <name type="scientific">Longimonas halophila</name>
    <dbReference type="NCBI Taxonomy" id="1469170"/>
    <lineage>
        <taxon>Bacteria</taxon>
        <taxon>Pseudomonadati</taxon>
        <taxon>Rhodothermota</taxon>
        <taxon>Rhodothermia</taxon>
        <taxon>Rhodothermales</taxon>
        <taxon>Salisaetaceae</taxon>
        <taxon>Longimonas</taxon>
    </lineage>
</organism>
<dbReference type="RefSeq" id="WP_098061654.1">
    <property type="nucleotide sequence ID" value="NZ_PDEP01000004.1"/>
</dbReference>
<keyword evidence="1 2" id="KW-0472">Membrane</keyword>
<keyword evidence="5" id="KW-1185">Reference proteome</keyword>
<dbReference type="EMBL" id="PDEP01000004">
    <property type="protein sequence ID" value="PEN07931.1"/>
    <property type="molecule type" value="Genomic_DNA"/>
</dbReference>
<dbReference type="OrthoDB" id="9815217at2"/>
<proteinExistence type="predicted"/>
<dbReference type="InterPro" id="IPR036737">
    <property type="entry name" value="OmpA-like_sf"/>
</dbReference>
<evidence type="ECO:0000313" key="4">
    <source>
        <dbReference type="EMBL" id="PEN07931.1"/>
    </source>
</evidence>
<dbReference type="SUPFAM" id="SSF103088">
    <property type="entry name" value="OmpA-like"/>
    <property type="match status" value="1"/>
</dbReference>
<dbReference type="Gene3D" id="3.30.1330.60">
    <property type="entry name" value="OmpA-like domain"/>
    <property type="match status" value="1"/>
</dbReference>
<protein>
    <recommendedName>
        <fullName evidence="3">OmpA-like domain-containing protein</fullName>
    </recommendedName>
</protein>
<dbReference type="PROSITE" id="PS51123">
    <property type="entry name" value="OMPA_2"/>
    <property type="match status" value="1"/>
</dbReference>
<evidence type="ECO:0000256" key="2">
    <source>
        <dbReference type="SAM" id="Phobius"/>
    </source>
</evidence>
<feature type="domain" description="OmpA-like" evidence="3">
    <location>
        <begin position="80"/>
        <end position="219"/>
    </location>
</feature>